<proteinExistence type="inferred from homology"/>
<comment type="caution">
    <text evidence="2">The sequence shown here is derived from an EMBL/GenBank/DDBJ whole genome shotgun (WGS) entry which is preliminary data.</text>
</comment>
<evidence type="ECO:0000313" key="2">
    <source>
        <dbReference type="EMBL" id="MDF0599293.1"/>
    </source>
</evidence>
<accession>A0AAE3NL58</accession>
<dbReference type="RefSeq" id="WP_275565441.1">
    <property type="nucleotide sequence ID" value="NZ_JARGYC010000002.1"/>
</dbReference>
<dbReference type="Gene3D" id="3.40.50.11900">
    <property type="match status" value="1"/>
</dbReference>
<dbReference type="EMBL" id="JARGYC010000002">
    <property type="protein sequence ID" value="MDF0599293.1"/>
    <property type="molecule type" value="Genomic_DNA"/>
</dbReference>
<evidence type="ECO:0000313" key="3">
    <source>
        <dbReference type="Proteomes" id="UP001220964"/>
    </source>
</evidence>
<sequence>MSVAEEPLAVTAEARAKQKAWFQGFRARVMEQGETYVIASAVSPHEIFHTMDVPVVSIPWYSAVISAKQQSPYYFSLMDEMGFHDGLPRYNTLPYFSTVDNDPERAPYGGLPKPAMILERLRSDYAQRVAELWAGEYGCPAFVLDSPALTRLRPGWFDRAQHDWEDLYETHRLDFQVEQLKALIRAAEDATGKVFSHTRFTREMHNVNRLGELIAETRDIIARTAPLPVPLSEQLTNVMACTWQRGSQWAIDHATKYRDEVKARAEAGVGICGDERVRLLWLNNGLWFNTGFYRYFEESHGAVFVWSMYSNFLSDGYRKYFTDDPLRALAARHISMNEQLHLPGWMAEWIVKQARDFGAHGAVMLTPDSDRMASMGTRFCKLALEAAGIPVLEIRASAVDARQWDDDAQRARVAAFIEERVAA</sequence>
<keyword evidence="3" id="KW-1185">Reference proteome</keyword>
<dbReference type="Pfam" id="PF06050">
    <property type="entry name" value="HGD-D"/>
    <property type="match status" value="1"/>
</dbReference>
<dbReference type="Proteomes" id="UP001220964">
    <property type="component" value="Unassembled WGS sequence"/>
</dbReference>
<dbReference type="PANTHER" id="PTHR30548">
    <property type="entry name" value="2-HYDROXYGLUTARYL-COA DEHYDRATASE, D-COMPONENT-RELATED"/>
    <property type="match status" value="1"/>
</dbReference>
<gene>
    <name evidence="2" type="ORF">P1J78_00980</name>
</gene>
<dbReference type="AlphaFoldDB" id="A0AAE3NL58"/>
<comment type="similarity">
    <text evidence="1">Belongs to the FldB/FldC dehydratase alpha/beta subunit family.</text>
</comment>
<name>A0AAE3NL58_9RHOB</name>
<reference evidence="2" key="1">
    <citation type="submission" date="2023-03" db="EMBL/GenBank/DDBJ databases">
        <title>Multiphase analysis and comparison of six strains from genera Psychromarinibacter, Lutimaribacter, and Maritimibacter, including a novel species: Psychromarinibacter sediminicola sp. nov.</title>
        <authorList>
            <person name="Wang Y.-H."/>
            <person name="Ye M.-Q."/>
            <person name="Du Z.-J."/>
        </authorList>
    </citation>
    <scope>NUCLEOTIDE SEQUENCE</scope>
    <source>
        <strain evidence="2">C21-152</strain>
    </source>
</reference>
<organism evidence="2 3">
    <name type="scientific">Psychromarinibacter sediminicola</name>
    <dbReference type="NCBI Taxonomy" id="3033385"/>
    <lineage>
        <taxon>Bacteria</taxon>
        <taxon>Pseudomonadati</taxon>
        <taxon>Pseudomonadota</taxon>
        <taxon>Alphaproteobacteria</taxon>
        <taxon>Rhodobacterales</taxon>
        <taxon>Paracoccaceae</taxon>
        <taxon>Psychromarinibacter</taxon>
    </lineage>
</organism>
<protein>
    <submittedName>
        <fullName evidence="2">2-hydroxyacyl-CoA dehydratase family protein</fullName>
    </submittedName>
</protein>
<dbReference type="PANTHER" id="PTHR30548:SF2">
    <property type="entry name" value="2-HYDROXYACYL-COA DEHYDRATASE,D-COMPONENT"/>
    <property type="match status" value="1"/>
</dbReference>
<dbReference type="InterPro" id="IPR010327">
    <property type="entry name" value="FldB/FldC_alpha/beta"/>
</dbReference>
<evidence type="ECO:0000256" key="1">
    <source>
        <dbReference type="ARBA" id="ARBA00005806"/>
    </source>
</evidence>